<dbReference type="AlphaFoldDB" id="A0A4V6CU32"/>
<accession>A0A4V6CU32</accession>
<dbReference type="PANTHER" id="PTHR13789">
    <property type="entry name" value="MONOOXYGENASE"/>
    <property type="match status" value="1"/>
</dbReference>
<feature type="domain" description="FAD-binding" evidence="3">
    <location>
        <begin position="2"/>
        <end position="342"/>
    </location>
</feature>
<dbReference type="OrthoDB" id="9782160at2"/>
<proteinExistence type="predicted"/>
<dbReference type="Gene3D" id="3.50.50.60">
    <property type="entry name" value="FAD/NAD(P)-binding domain"/>
    <property type="match status" value="1"/>
</dbReference>
<evidence type="ECO:0000259" key="3">
    <source>
        <dbReference type="Pfam" id="PF01494"/>
    </source>
</evidence>
<dbReference type="PRINTS" id="PR00420">
    <property type="entry name" value="RNGMNOXGNASE"/>
</dbReference>
<dbReference type="SUPFAM" id="SSF51905">
    <property type="entry name" value="FAD/NAD(P)-binding domain"/>
    <property type="match status" value="1"/>
</dbReference>
<dbReference type="Pfam" id="PF01494">
    <property type="entry name" value="FAD_binding_3"/>
    <property type="match status" value="1"/>
</dbReference>
<evidence type="ECO:0000256" key="2">
    <source>
        <dbReference type="ARBA" id="ARBA00023033"/>
    </source>
</evidence>
<organism evidence="4 5">
    <name type="scientific">Nakamurella flava</name>
    <dbReference type="NCBI Taxonomy" id="2576308"/>
    <lineage>
        <taxon>Bacteria</taxon>
        <taxon>Bacillati</taxon>
        <taxon>Actinomycetota</taxon>
        <taxon>Actinomycetes</taxon>
        <taxon>Nakamurellales</taxon>
        <taxon>Nakamurellaceae</taxon>
        <taxon>Nakamurella</taxon>
    </lineage>
</organism>
<name>A0A4V6CU32_9ACTN</name>
<dbReference type="GO" id="GO:0004497">
    <property type="term" value="F:monooxygenase activity"/>
    <property type="evidence" value="ECO:0007669"/>
    <property type="project" value="UniProtKB-KW"/>
</dbReference>
<evidence type="ECO:0000313" key="4">
    <source>
        <dbReference type="EMBL" id="TKV62225.1"/>
    </source>
</evidence>
<protein>
    <recommendedName>
        <fullName evidence="3">FAD-binding domain-containing protein</fullName>
    </recommendedName>
</protein>
<dbReference type="InterPro" id="IPR036188">
    <property type="entry name" value="FAD/NAD-bd_sf"/>
</dbReference>
<dbReference type="InterPro" id="IPR002938">
    <property type="entry name" value="FAD-bd"/>
</dbReference>
<dbReference type="InterPro" id="IPR050493">
    <property type="entry name" value="FAD-dep_Monooxygenase_BioMet"/>
</dbReference>
<dbReference type="Proteomes" id="UP000306985">
    <property type="component" value="Unassembled WGS sequence"/>
</dbReference>
<evidence type="ECO:0000256" key="1">
    <source>
        <dbReference type="ARBA" id="ARBA00023002"/>
    </source>
</evidence>
<dbReference type="PANTHER" id="PTHR13789:SF309">
    <property type="entry name" value="PUTATIVE (AFU_ORTHOLOGUE AFUA_6G14510)-RELATED"/>
    <property type="match status" value="1"/>
</dbReference>
<sequence>MRVGVVGAGIGGLAVAAGLQRAGAEVTVFERAQPRSDEGSGLSLFGNGLAALDALGLRAARRDRGIVSSGESGGVIASGAAGQRAPDGRLLSRLPSSVAATVVVVHRSELRHLLLSAVAPGTVTTGDAVTGVDAAGRTVMVSGRSQEFDVVVAADGIRSRLRAGWPGDPGMRYSGYRAWRGVTAEPVDVGGVVGETVGRGMRFGIAPIDGGTRSGCVYWFAAISGPAVREPSSDDLGRFAGWHDPIPALLAATPPPDRQGLPIEELAGRVSSFRRGRCVLLGDAAHAMTPNLGQGGNQALEDAATLGVLLSGLGRVDGRGIDAALTAYDRLRRPRTQRVARQAALLGQVLQAAGPVSSRLRDAALRLAPERVVARQLLAVQRWSPPGPAPGL</sequence>
<keyword evidence="1" id="KW-0560">Oxidoreductase</keyword>
<comment type="caution">
    <text evidence="4">The sequence shown here is derived from an EMBL/GenBank/DDBJ whole genome shotgun (WGS) entry which is preliminary data.</text>
</comment>
<gene>
    <name evidence="4" type="ORF">FDO65_07260</name>
</gene>
<dbReference type="GO" id="GO:0071949">
    <property type="term" value="F:FAD binding"/>
    <property type="evidence" value="ECO:0007669"/>
    <property type="project" value="InterPro"/>
</dbReference>
<reference evidence="4 5" key="1">
    <citation type="submission" date="2019-05" db="EMBL/GenBank/DDBJ databases">
        <title>Nakamurella sp. N5BH11, whole genome shotgun sequence.</title>
        <authorList>
            <person name="Tuo L."/>
        </authorList>
    </citation>
    <scope>NUCLEOTIDE SEQUENCE [LARGE SCALE GENOMIC DNA]</scope>
    <source>
        <strain evidence="4 5">N5BH11</strain>
    </source>
</reference>
<evidence type="ECO:0000313" key="5">
    <source>
        <dbReference type="Proteomes" id="UP000306985"/>
    </source>
</evidence>
<keyword evidence="2" id="KW-0503">Monooxygenase</keyword>
<dbReference type="EMBL" id="SZZH01000001">
    <property type="protein sequence ID" value="TKV62225.1"/>
    <property type="molecule type" value="Genomic_DNA"/>
</dbReference>
<keyword evidence="5" id="KW-1185">Reference proteome</keyword>